<sequence>MLSPRVIAAISDNVTSTNREGFQNSCQLGGATEAKTLGLLFRHLVSSETKMVDDDASRTSQNLTQRPEDEDANNQPIDI</sequence>
<accession>A0A090FYV8</accession>
<evidence type="ECO:0000313" key="3">
    <source>
        <dbReference type="Proteomes" id="UP000046122"/>
    </source>
</evidence>
<dbReference type="Proteomes" id="UP000046122">
    <property type="component" value="Unassembled WGS sequence"/>
</dbReference>
<organism evidence="2 3">
    <name type="scientific">Mesorhizobium plurifarium</name>
    <dbReference type="NCBI Taxonomy" id="69974"/>
    <lineage>
        <taxon>Bacteria</taxon>
        <taxon>Pseudomonadati</taxon>
        <taxon>Pseudomonadota</taxon>
        <taxon>Alphaproteobacteria</taxon>
        <taxon>Hyphomicrobiales</taxon>
        <taxon>Phyllobacteriaceae</taxon>
        <taxon>Mesorhizobium</taxon>
    </lineage>
</organism>
<dbReference type="AlphaFoldDB" id="A0A090FYV8"/>
<protein>
    <submittedName>
        <fullName evidence="2">Uncharacterized protein</fullName>
    </submittedName>
</protein>
<evidence type="ECO:0000256" key="1">
    <source>
        <dbReference type="SAM" id="MobiDB-lite"/>
    </source>
</evidence>
<evidence type="ECO:0000313" key="2">
    <source>
        <dbReference type="EMBL" id="CDX52811.1"/>
    </source>
</evidence>
<gene>
    <name evidence="2" type="ORF">MPL3365_170108</name>
</gene>
<feature type="region of interest" description="Disordered" evidence="1">
    <location>
        <begin position="50"/>
        <end position="79"/>
    </location>
</feature>
<reference evidence="2 3" key="1">
    <citation type="submission" date="2014-08" db="EMBL/GenBank/DDBJ databases">
        <authorList>
            <person name="Moulin Lionel"/>
        </authorList>
    </citation>
    <scope>NUCLEOTIDE SEQUENCE [LARGE SCALE GENOMIC DNA]</scope>
</reference>
<proteinExistence type="predicted"/>
<dbReference type="EMBL" id="CCNE01000009">
    <property type="protein sequence ID" value="CDX52811.1"/>
    <property type="molecule type" value="Genomic_DNA"/>
</dbReference>
<name>A0A090FYV8_MESPL</name>